<dbReference type="GO" id="GO:0016994">
    <property type="term" value="F:precorrin-6A reductase activity"/>
    <property type="evidence" value="ECO:0007669"/>
    <property type="project" value="InterPro"/>
</dbReference>
<dbReference type="PANTHER" id="PTHR36925">
    <property type="entry name" value="COBALT-PRECORRIN-6A REDUCTASE"/>
    <property type="match status" value="1"/>
</dbReference>
<keyword evidence="2" id="KW-0169">Cobalamin biosynthesis</keyword>
<dbReference type="AlphaFoldDB" id="A0A7C3VHU5"/>
<dbReference type="EMBL" id="DSPX01000125">
    <property type="protein sequence ID" value="HGG01439.1"/>
    <property type="molecule type" value="Genomic_DNA"/>
</dbReference>
<evidence type="ECO:0000256" key="2">
    <source>
        <dbReference type="ARBA" id="ARBA00022573"/>
    </source>
</evidence>
<organism evidence="4">
    <name type="scientific">Planktothricoides sp. SpSt-374</name>
    <dbReference type="NCBI Taxonomy" id="2282167"/>
    <lineage>
        <taxon>Bacteria</taxon>
        <taxon>Bacillati</taxon>
        <taxon>Cyanobacteriota</taxon>
        <taxon>Cyanophyceae</taxon>
        <taxon>Oscillatoriophycideae</taxon>
        <taxon>Oscillatoriales</taxon>
        <taxon>Oscillatoriaceae</taxon>
        <taxon>Planktothricoides</taxon>
    </lineage>
</organism>
<evidence type="ECO:0000313" key="4">
    <source>
        <dbReference type="EMBL" id="HGG01439.1"/>
    </source>
</evidence>
<keyword evidence="3 4" id="KW-0560">Oxidoreductase</keyword>
<name>A0A7C3VHU5_9CYAN</name>
<reference evidence="4" key="1">
    <citation type="journal article" date="2020" name="mSystems">
        <title>Genome- and Community-Level Interaction Insights into Carbon Utilization and Element Cycling Functions of Hydrothermarchaeota in Hydrothermal Sediment.</title>
        <authorList>
            <person name="Zhou Z."/>
            <person name="Liu Y."/>
            <person name="Xu W."/>
            <person name="Pan J."/>
            <person name="Luo Z.H."/>
            <person name="Li M."/>
        </authorList>
    </citation>
    <scope>NUCLEOTIDE SEQUENCE [LARGE SCALE GENOMIC DNA]</scope>
    <source>
        <strain evidence="4">SpSt-374</strain>
    </source>
</reference>
<sequence length="251" mass="27122">MVKRKRLLILGGTGEAADLAAKAGTISGVEVITSLAGRTRQAAISSTPGRIGGFGGVAGLREYLQEQEIDYLIDATHPFAAQISGNAAQAADDCNIPRLMLLRPAWEMIPGDNWIEVKSNEAAARVLPSLARRIFLTIGRQELANYAHLKNLWFLMRMIEPPLPDTPVPPGKLLLEKGAFSLESERSLLGEYDIGAIVSKNSGGDATYGKIIAARELGLPVVMVQRPLMPNGEKVTDVETALSWLKNRLLV</sequence>
<gene>
    <name evidence="4" type="ORF">ENR15_12520</name>
</gene>
<dbReference type="NCBIfam" id="NF005968">
    <property type="entry name" value="PRK08057.1-2"/>
    <property type="match status" value="1"/>
</dbReference>
<dbReference type="InterPro" id="IPR003723">
    <property type="entry name" value="Precorrin-6x_reduct"/>
</dbReference>
<proteinExistence type="predicted"/>
<dbReference type="PROSITE" id="PS51014">
    <property type="entry name" value="COBK_CBIJ"/>
    <property type="match status" value="1"/>
</dbReference>
<dbReference type="NCBIfam" id="TIGR00715">
    <property type="entry name" value="precor6x_red"/>
    <property type="match status" value="1"/>
</dbReference>
<dbReference type="EC" id="1.3.1.106" evidence="4"/>
<dbReference type="GO" id="GO:0009236">
    <property type="term" value="P:cobalamin biosynthetic process"/>
    <property type="evidence" value="ECO:0007669"/>
    <property type="project" value="UniProtKB-UniPathway"/>
</dbReference>
<comment type="caution">
    <text evidence="4">The sequence shown here is derived from an EMBL/GenBank/DDBJ whole genome shotgun (WGS) entry which is preliminary data.</text>
</comment>
<evidence type="ECO:0000256" key="1">
    <source>
        <dbReference type="ARBA" id="ARBA00004953"/>
    </source>
</evidence>
<dbReference type="PANTHER" id="PTHR36925:SF1">
    <property type="entry name" value="COBALT-PRECORRIN-6A REDUCTASE"/>
    <property type="match status" value="1"/>
</dbReference>
<dbReference type="UniPathway" id="UPA00148"/>
<evidence type="ECO:0000256" key="3">
    <source>
        <dbReference type="ARBA" id="ARBA00023002"/>
    </source>
</evidence>
<accession>A0A7C3VHU5</accession>
<dbReference type="Pfam" id="PF02571">
    <property type="entry name" value="CbiJ"/>
    <property type="match status" value="1"/>
</dbReference>
<protein>
    <submittedName>
        <fullName evidence="4">Cobalt-precorrin-6A reductase</fullName>
        <ecNumber evidence="4">1.3.1.106</ecNumber>
    </submittedName>
</protein>
<comment type="pathway">
    <text evidence="1">Cofactor biosynthesis; adenosylcobalamin biosynthesis.</text>
</comment>